<evidence type="ECO:0000256" key="5">
    <source>
        <dbReference type="ARBA" id="ARBA00023211"/>
    </source>
</evidence>
<dbReference type="PROSITE" id="PS00491">
    <property type="entry name" value="PROLINE_PEPTIDASE"/>
    <property type="match status" value="1"/>
</dbReference>
<evidence type="ECO:0000313" key="8">
    <source>
        <dbReference type="EMBL" id="KIM32031.1"/>
    </source>
</evidence>
<evidence type="ECO:0000256" key="2">
    <source>
        <dbReference type="ARBA" id="ARBA00008766"/>
    </source>
</evidence>
<dbReference type="InterPro" id="IPR050659">
    <property type="entry name" value="Peptidase_M24B"/>
</dbReference>
<dbReference type="PANTHER" id="PTHR46112">
    <property type="entry name" value="AMINOPEPTIDASE"/>
    <property type="match status" value="1"/>
</dbReference>
<dbReference type="HOGENOM" id="CLU_017266_2_1_1"/>
<dbReference type="GO" id="GO:0016787">
    <property type="term" value="F:hydrolase activity"/>
    <property type="evidence" value="ECO:0007669"/>
    <property type="project" value="UniProtKB-KW"/>
</dbReference>
<keyword evidence="4" id="KW-0378">Hydrolase</keyword>
<evidence type="ECO:0000313" key="9">
    <source>
        <dbReference type="Proteomes" id="UP000054097"/>
    </source>
</evidence>
<dbReference type="STRING" id="933852.A0A0C3BKN3"/>
<dbReference type="OrthoDB" id="9995434at2759"/>
<dbReference type="Proteomes" id="UP000054097">
    <property type="component" value="Unassembled WGS sequence"/>
</dbReference>
<gene>
    <name evidence="8" type="ORF">M408DRAFT_6994</name>
</gene>
<evidence type="ECO:0000256" key="3">
    <source>
        <dbReference type="ARBA" id="ARBA00022723"/>
    </source>
</evidence>
<dbReference type="GO" id="GO:0046872">
    <property type="term" value="F:metal ion binding"/>
    <property type="evidence" value="ECO:0007669"/>
    <property type="project" value="UniProtKB-KW"/>
</dbReference>
<organism evidence="8 9">
    <name type="scientific">Serendipita vermifera MAFF 305830</name>
    <dbReference type="NCBI Taxonomy" id="933852"/>
    <lineage>
        <taxon>Eukaryota</taxon>
        <taxon>Fungi</taxon>
        <taxon>Dikarya</taxon>
        <taxon>Basidiomycota</taxon>
        <taxon>Agaricomycotina</taxon>
        <taxon>Agaricomycetes</taxon>
        <taxon>Sebacinales</taxon>
        <taxon>Serendipitaceae</taxon>
        <taxon>Serendipita</taxon>
    </lineage>
</organism>
<sequence>MEKIPTGGTSPISSPLGRIQFQPSTSFRILTVLILCTIGVLCQYLSWKTSSIPREVPTFSHLVEHCADTKPIPASEFHLRQQALAEKLHALGGAAYIAEPGANALYFANLSLAQWWLSERPFLLIITPILQEQESHNGERVAITPVVRSQVLILTPQFEYTRAKLLHIPTSSNVTFIPWAESESPYKAVVSALKKRHRGQMPKIFVDEGSRFFIVDGIEQISKDFIVENSPSEIQALRESKSSAELALLRCANEVTLMALREVRRHLYFGIRESDAKALILQALMSAGLKNVDALVLFGENAALPHGSGTDRQLGEDDFALFDMMGSLHGYYSDLTRIPSKHLEVWYTVHAAQSAAKHAAHRGVKASEVDSAAREVIGSVGAGQYFTHRLGHGIGIQVHESPYLRGGNEALLAIGNVFSNEPGIYIEHQVGVRLEDCFFIDEQGKPVLLTAGVGGQAASPWNP</sequence>
<comment type="similarity">
    <text evidence="2 6">Belongs to the peptidase M24B family.</text>
</comment>
<accession>A0A0C3BKN3</accession>
<keyword evidence="5" id="KW-0464">Manganese</keyword>
<dbReference type="Pfam" id="PF00557">
    <property type="entry name" value="Peptidase_M24"/>
    <property type="match status" value="1"/>
</dbReference>
<name>A0A0C3BKN3_SERVB</name>
<dbReference type="PANTHER" id="PTHR46112:SF2">
    <property type="entry name" value="XAA-PRO AMINOPEPTIDASE P-RELATED"/>
    <property type="match status" value="1"/>
</dbReference>
<dbReference type="InterPro" id="IPR000994">
    <property type="entry name" value="Pept_M24"/>
</dbReference>
<dbReference type="AlphaFoldDB" id="A0A0C3BKN3"/>
<evidence type="ECO:0000256" key="4">
    <source>
        <dbReference type="ARBA" id="ARBA00022801"/>
    </source>
</evidence>
<dbReference type="InterPro" id="IPR001131">
    <property type="entry name" value="Peptidase_M24B_aminopep-P_CS"/>
</dbReference>
<proteinExistence type="inferred from homology"/>
<comment type="cofactor">
    <cofactor evidence="1">
        <name>Mn(2+)</name>
        <dbReference type="ChEBI" id="CHEBI:29035"/>
    </cofactor>
</comment>
<reference evidence="9" key="2">
    <citation type="submission" date="2015-01" db="EMBL/GenBank/DDBJ databases">
        <title>Evolutionary Origins and Diversification of the Mycorrhizal Mutualists.</title>
        <authorList>
            <consortium name="DOE Joint Genome Institute"/>
            <consortium name="Mycorrhizal Genomics Consortium"/>
            <person name="Kohler A."/>
            <person name="Kuo A."/>
            <person name="Nagy L.G."/>
            <person name="Floudas D."/>
            <person name="Copeland A."/>
            <person name="Barry K.W."/>
            <person name="Cichocki N."/>
            <person name="Veneault-Fourrey C."/>
            <person name="LaButti K."/>
            <person name="Lindquist E.A."/>
            <person name="Lipzen A."/>
            <person name="Lundell T."/>
            <person name="Morin E."/>
            <person name="Murat C."/>
            <person name="Riley R."/>
            <person name="Ohm R."/>
            <person name="Sun H."/>
            <person name="Tunlid A."/>
            <person name="Henrissat B."/>
            <person name="Grigoriev I.V."/>
            <person name="Hibbett D.S."/>
            <person name="Martin F."/>
        </authorList>
    </citation>
    <scope>NUCLEOTIDE SEQUENCE [LARGE SCALE GENOMIC DNA]</scope>
    <source>
        <strain evidence="9">MAFF 305830</strain>
    </source>
</reference>
<evidence type="ECO:0000256" key="1">
    <source>
        <dbReference type="ARBA" id="ARBA00001936"/>
    </source>
</evidence>
<dbReference type="InterPro" id="IPR029149">
    <property type="entry name" value="Creatin/AminoP/Spt16_N"/>
</dbReference>
<keyword evidence="3 6" id="KW-0479">Metal-binding</keyword>
<dbReference type="Gene3D" id="3.40.350.10">
    <property type="entry name" value="Creatinase/prolidase N-terminal domain"/>
    <property type="match status" value="1"/>
</dbReference>
<dbReference type="EMBL" id="KN824281">
    <property type="protein sequence ID" value="KIM32031.1"/>
    <property type="molecule type" value="Genomic_DNA"/>
</dbReference>
<dbReference type="Gene3D" id="3.90.230.10">
    <property type="entry name" value="Creatinase/methionine aminopeptidase superfamily"/>
    <property type="match status" value="1"/>
</dbReference>
<evidence type="ECO:0000259" key="7">
    <source>
        <dbReference type="Pfam" id="PF00557"/>
    </source>
</evidence>
<evidence type="ECO:0000256" key="6">
    <source>
        <dbReference type="RuleBase" id="RU000590"/>
    </source>
</evidence>
<reference evidence="8 9" key="1">
    <citation type="submission" date="2014-04" db="EMBL/GenBank/DDBJ databases">
        <authorList>
            <consortium name="DOE Joint Genome Institute"/>
            <person name="Kuo A."/>
            <person name="Zuccaro A."/>
            <person name="Kohler A."/>
            <person name="Nagy L.G."/>
            <person name="Floudas D."/>
            <person name="Copeland A."/>
            <person name="Barry K.W."/>
            <person name="Cichocki N."/>
            <person name="Veneault-Fourrey C."/>
            <person name="LaButti K."/>
            <person name="Lindquist E.A."/>
            <person name="Lipzen A."/>
            <person name="Lundell T."/>
            <person name="Morin E."/>
            <person name="Murat C."/>
            <person name="Sun H."/>
            <person name="Tunlid A."/>
            <person name="Henrissat B."/>
            <person name="Grigoriev I.V."/>
            <person name="Hibbett D.S."/>
            <person name="Martin F."/>
            <person name="Nordberg H.P."/>
            <person name="Cantor M.N."/>
            <person name="Hua S.X."/>
        </authorList>
    </citation>
    <scope>NUCLEOTIDE SEQUENCE [LARGE SCALE GENOMIC DNA]</scope>
    <source>
        <strain evidence="8 9">MAFF 305830</strain>
    </source>
</reference>
<feature type="domain" description="Peptidase M24" evidence="7">
    <location>
        <begin position="248"/>
        <end position="442"/>
    </location>
</feature>
<dbReference type="SUPFAM" id="SSF55920">
    <property type="entry name" value="Creatinase/aminopeptidase"/>
    <property type="match status" value="1"/>
</dbReference>
<dbReference type="InterPro" id="IPR036005">
    <property type="entry name" value="Creatinase/aminopeptidase-like"/>
</dbReference>
<keyword evidence="9" id="KW-1185">Reference proteome</keyword>
<protein>
    <recommendedName>
        <fullName evidence="7">Peptidase M24 domain-containing protein</fullName>
    </recommendedName>
</protein>